<organism evidence="1">
    <name type="scientific">Moorena producens (strain JHB)</name>
    <dbReference type="NCBI Taxonomy" id="1454205"/>
    <lineage>
        <taxon>Bacteria</taxon>
        <taxon>Bacillati</taxon>
        <taxon>Cyanobacteriota</taxon>
        <taxon>Cyanophyceae</taxon>
        <taxon>Coleofasciculales</taxon>
        <taxon>Coleofasciculaceae</taxon>
        <taxon>Moorena</taxon>
    </lineage>
</organism>
<dbReference type="EMBL" id="CP017708">
    <property type="protein sequence ID" value="WAN68869.1"/>
    <property type="molecule type" value="Genomic_DNA"/>
</dbReference>
<reference evidence="1" key="2">
    <citation type="submission" date="2022-10" db="EMBL/GenBank/DDBJ databases">
        <authorList>
            <person name="Ngo T.-E."/>
        </authorList>
    </citation>
    <scope>NUCLEOTIDE SEQUENCE</scope>
    <source>
        <strain evidence="1">JHB</strain>
    </source>
</reference>
<dbReference type="Proteomes" id="UP000176944">
    <property type="component" value="Chromosome"/>
</dbReference>
<evidence type="ECO:0000313" key="1">
    <source>
        <dbReference type="EMBL" id="WAN68869.1"/>
    </source>
</evidence>
<protein>
    <submittedName>
        <fullName evidence="1">Uncharacterized protein</fullName>
    </submittedName>
</protein>
<accession>A0A9Q9UVI6</accession>
<name>A0A9Q9UVI6_MOOP1</name>
<sequence>MSNRQFKATPAYSLLPTPYSLLPTPYCLLPIAYCLARSAISIHLG</sequence>
<gene>
    <name evidence="1" type="ORF">BJP36_41645</name>
</gene>
<dbReference type="AlphaFoldDB" id="A0A9Q9UVI6"/>
<proteinExistence type="predicted"/>
<reference evidence="1" key="1">
    <citation type="journal article" date="2017" name="Proc. Natl. Acad. Sci. U.S.A.">
        <title>Comparative genomics uncovers the prolific and distinctive metabolic potential of the cyanobacterial genus Moorea.</title>
        <authorList>
            <person name="Leao T."/>
            <person name="Castelao G."/>
            <person name="Korobeynikov A."/>
            <person name="Monroe E.A."/>
            <person name="Podell S."/>
            <person name="Glukhov E."/>
            <person name="Allen E.E."/>
            <person name="Gerwick W.H."/>
            <person name="Gerwick L."/>
        </authorList>
    </citation>
    <scope>NUCLEOTIDE SEQUENCE</scope>
    <source>
        <strain evidence="1">JHB</strain>
    </source>
</reference>